<keyword evidence="1" id="KW-0240">DNA-directed RNA polymerase</keyword>
<comment type="caution">
    <text evidence="1">The sequence shown here is derived from an EMBL/GenBank/DDBJ whole genome shotgun (WGS) entry which is preliminary data.</text>
</comment>
<evidence type="ECO:0000313" key="1">
    <source>
        <dbReference type="EMBL" id="PDQ35711.1"/>
    </source>
</evidence>
<protein>
    <submittedName>
        <fullName evidence="1">DNA-directed RNA polymerase subunit beta</fullName>
    </submittedName>
</protein>
<name>A0A2A6FSX6_9MICO</name>
<dbReference type="AlphaFoldDB" id="A0A2A6FSX6"/>
<dbReference type="EMBL" id="NAEP01000028">
    <property type="protein sequence ID" value="PDQ35711.1"/>
    <property type="molecule type" value="Genomic_DNA"/>
</dbReference>
<proteinExistence type="predicted"/>
<sequence length="212" mass="22979">MTGDFSRPANLPPRGFEAFASTSDPALVNRMAHDTAAALLARVRAHPDAATVERLVSHADEHGIDVIAELWSHASPHSLPGALWRVYLMRSLITNDPEGMSFAFRRGAETLRTIDEVVAGAATPVGSVEIRDLADHILRGTFVGDFAVSLERAAAFARVCSTGFTSLADDADGTDQVHPEKSEQFTRRAFRLSELAEALGACARLWRRNALD</sequence>
<dbReference type="GO" id="GO:0000428">
    <property type="term" value="C:DNA-directed RNA polymerase complex"/>
    <property type="evidence" value="ECO:0007669"/>
    <property type="project" value="UniProtKB-KW"/>
</dbReference>
<evidence type="ECO:0000313" key="2">
    <source>
        <dbReference type="Proteomes" id="UP000219994"/>
    </source>
</evidence>
<dbReference type="Proteomes" id="UP000219994">
    <property type="component" value="Unassembled WGS sequence"/>
</dbReference>
<gene>
    <name evidence="1" type="ORF">B5766_04440</name>
</gene>
<keyword evidence="1" id="KW-0804">Transcription</keyword>
<organism evidence="1 2">
    <name type="scientific">Candidatus Lumbricidiphila eiseniae</name>
    <dbReference type="NCBI Taxonomy" id="1969409"/>
    <lineage>
        <taxon>Bacteria</taxon>
        <taxon>Bacillati</taxon>
        <taxon>Actinomycetota</taxon>
        <taxon>Actinomycetes</taxon>
        <taxon>Micrococcales</taxon>
        <taxon>Microbacteriaceae</taxon>
        <taxon>Candidatus Lumbricidiphila</taxon>
    </lineage>
</organism>
<accession>A0A2A6FSX6</accession>
<reference evidence="2" key="1">
    <citation type="submission" date="2017-03" db="EMBL/GenBank/DDBJ databases">
        <authorList>
            <person name="Lund M.B."/>
        </authorList>
    </citation>
    <scope>NUCLEOTIDE SEQUENCE [LARGE SCALE GENOMIC DNA]</scope>
</reference>